<name>A9NX58_PICSI</name>
<proteinExistence type="evidence at transcript level"/>
<dbReference type="Pfam" id="PF00013">
    <property type="entry name" value="KH_1"/>
    <property type="match status" value="1"/>
</dbReference>
<dbReference type="Gene3D" id="3.30.1370.10">
    <property type="entry name" value="K Homology domain, type 1"/>
    <property type="match status" value="1"/>
</dbReference>
<accession>A9NX58</accession>
<reference evidence="3" key="1">
    <citation type="journal article" date="2008" name="BMC Genomics">
        <title>A conifer genomics resource of 200,000 spruce (Picea spp.) ESTs and 6,464 high-quality, sequence-finished full-length cDNAs for Sitka spruce (Picea sitchensis).</title>
        <authorList>
            <person name="Ralph S.G."/>
            <person name="Chun H.J."/>
            <person name="Kolosova N."/>
            <person name="Cooper D."/>
            <person name="Oddy C."/>
            <person name="Ritland C.E."/>
            <person name="Kirkpatrick R."/>
            <person name="Moore R."/>
            <person name="Barber S."/>
            <person name="Holt R.A."/>
            <person name="Jones S.J."/>
            <person name="Marra M.A."/>
            <person name="Douglas C.J."/>
            <person name="Ritland K."/>
            <person name="Bohlmann J."/>
        </authorList>
    </citation>
    <scope>NUCLEOTIDE SEQUENCE</scope>
    <source>
        <tissue evidence="3">Green portion of the leader tissue</tissue>
    </source>
</reference>
<dbReference type="InterPro" id="IPR036869">
    <property type="entry name" value="J_dom_sf"/>
</dbReference>
<dbReference type="AlphaFoldDB" id="A9NX58"/>
<dbReference type="InterPro" id="IPR001623">
    <property type="entry name" value="DnaJ_domain"/>
</dbReference>
<dbReference type="OMA" id="TALHAYW"/>
<evidence type="ECO:0000313" key="3">
    <source>
        <dbReference type="EMBL" id="ABK25219.1"/>
    </source>
</evidence>
<dbReference type="PROSITE" id="PS50084">
    <property type="entry name" value="KH_TYPE_1"/>
    <property type="match status" value="1"/>
</dbReference>
<dbReference type="SUPFAM" id="SSF54791">
    <property type="entry name" value="Eukaryotic type KH-domain (KH-domain type I)"/>
    <property type="match status" value="1"/>
</dbReference>
<dbReference type="InterPro" id="IPR004088">
    <property type="entry name" value="KH_dom_type_1"/>
</dbReference>
<dbReference type="InterPro" id="IPR036612">
    <property type="entry name" value="KH_dom_type_1_sf"/>
</dbReference>
<feature type="domain" description="J" evidence="2">
    <location>
        <begin position="323"/>
        <end position="386"/>
    </location>
</feature>
<organism evidence="3">
    <name type="scientific">Picea sitchensis</name>
    <name type="common">Sitka spruce</name>
    <name type="synonym">Pinus sitchensis</name>
    <dbReference type="NCBI Taxonomy" id="3332"/>
    <lineage>
        <taxon>Eukaryota</taxon>
        <taxon>Viridiplantae</taxon>
        <taxon>Streptophyta</taxon>
        <taxon>Embryophyta</taxon>
        <taxon>Tracheophyta</taxon>
        <taxon>Spermatophyta</taxon>
        <taxon>Pinopsida</taxon>
        <taxon>Pinidae</taxon>
        <taxon>Conifers I</taxon>
        <taxon>Pinales</taxon>
        <taxon>Pinaceae</taxon>
        <taxon>Picea</taxon>
    </lineage>
</organism>
<dbReference type="GO" id="GO:0003723">
    <property type="term" value="F:RNA binding"/>
    <property type="evidence" value="ECO:0007669"/>
    <property type="project" value="UniProtKB-UniRule"/>
</dbReference>
<dbReference type="EMBL" id="EF085923">
    <property type="protein sequence ID" value="ABK25219.1"/>
    <property type="molecule type" value="mRNA"/>
</dbReference>
<dbReference type="SUPFAM" id="SSF46565">
    <property type="entry name" value="Chaperone J-domain"/>
    <property type="match status" value="1"/>
</dbReference>
<keyword evidence="1" id="KW-0694">RNA-binding</keyword>
<sequence>MERMMPKTSASNFYRELRVPHVAISAVIGKNGTNIQSLRNSPGISSVRLLSQSGKLDICGESEEAVHGVAWAIERRVCSIVAKDEGYHPDFFVYCFCKSLAQPLLAVDKICFQKFSEETSSETPESYLCFKSGATCEEGSISVRSVCDQMPFKSKYDVNSLCGQFSKNVSISETALHAYWDFSAYGNKLLSCLQFLRSRDEETTRTVKLMIRFGKQLLNGPNLYDQLGSGDLISLQRLQEVYRQKRMNYIFSTACSETALRAVRLQLEQLEYVKVSSRKKISIHVADLEDLGRAQRFNVSVRCDSNEGLLQNSEIKRISGAKDYFQVLDVDRAASDQELEKAYRRCLIRIQFDHHGVGSENAIRVAEEAYVNLLDPARRDRYLRKSMEASESVVLNTCSKTLISSEQKAVITRVRRLPKRHGFVVFCREGQTTVDFRLGVVTHAADLNDIRSEMVEWVEKAWRDRTPDQLFVFPHPGRFLMMNIRYKETETYVTEDWKFRISHVAEGDRTGLVRNRRWECGLSSRWFKWNDGITDSRSMESIMKTDVVALVKEAVKFSGVSCS</sequence>
<evidence type="ECO:0000259" key="2">
    <source>
        <dbReference type="PROSITE" id="PS50076"/>
    </source>
</evidence>
<dbReference type="Gene3D" id="1.10.287.110">
    <property type="entry name" value="DnaJ domain"/>
    <property type="match status" value="1"/>
</dbReference>
<dbReference type="PROSITE" id="PS50076">
    <property type="entry name" value="DNAJ_2"/>
    <property type="match status" value="1"/>
</dbReference>
<dbReference type="CDD" id="cd06257">
    <property type="entry name" value="DnaJ"/>
    <property type="match status" value="1"/>
</dbReference>
<protein>
    <recommendedName>
        <fullName evidence="2">J domain-containing protein</fullName>
    </recommendedName>
</protein>
<evidence type="ECO:0000256" key="1">
    <source>
        <dbReference type="PROSITE-ProRule" id="PRU00117"/>
    </source>
</evidence>